<dbReference type="EMBL" id="JAVRIC010000005">
    <property type="protein sequence ID" value="MDT0496735.1"/>
    <property type="molecule type" value="Genomic_DNA"/>
</dbReference>
<reference evidence="5 6" key="1">
    <citation type="submission" date="2023-09" db="EMBL/GenBank/DDBJ databases">
        <authorList>
            <person name="Rey-Velasco X."/>
        </authorList>
    </citation>
    <scope>NUCLEOTIDE SEQUENCE [LARGE SCALE GENOMIC DNA]</scope>
    <source>
        <strain evidence="5 6">W345</strain>
    </source>
</reference>
<keyword evidence="2 5" id="KW-0808">Transferase</keyword>
<dbReference type="Proteomes" id="UP001254608">
    <property type="component" value="Unassembled WGS sequence"/>
</dbReference>
<keyword evidence="3" id="KW-0949">S-adenosyl-L-methionine</keyword>
<keyword evidence="1 5" id="KW-0489">Methyltransferase</keyword>
<dbReference type="PANTHER" id="PTHR43464:SF19">
    <property type="entry name" value="UBIQUINONE BIOSYNTHESIS O-METHYLTRANSFERASE, MITOCHONDRIAL"/>
    <property type="match status" value="1"/>
</dbReference>
<evidence type="ECO:0000256" key="3">
    <source>
        <dbReference type="ARBA" id="ARBA00022691"/>
    </source>
</evidence>
<dbReference type="InterPro" id="IPR041698">
    <property type="entry name" value="Methyltransf_25"/>
</dbReference>
<sequence>MNGLDDVGILAAWASNAEPWTQAVREARIASRREVTDQAIVDAVLACGAREVLDLGCGEGWLARRLSQAGLRVTGVDAVAALVESARQSGGGEFHEMSYETLANGALPRQFDALVANFSLLGEQSVDGLIAAVPGLLNPGGWLLIQTLHPLLACDEQHPYVDGWRDGTWAGISGGFSRPAPWYFRTLHNWCELLNRGALQLVELREPRADTATPPASLLLVARRA</sequence>
<dbReference type="SUPFAM" id="SSF53335">
    <property type="entry name" value="S-adenosyl-L-methionine-dependent methyltransferases"/>
    <property type="match status" value="1"/>
</dbReference>
<evidence type="ECO:0000256" key="1">
    <source>
        <dbReference type="ARBA" id="ARBA00022603"/>
    </source>
</evidence>
<keyword evidence="6" id="KW-1185">Reference proteome</keyword>
<dbReference type="Pfam" id="PF13649">
    <property type="entry name" value="Methyltransf_25"/>
    <property type="match status" value="1"/>
</dbReference>
<dbReference type="PANTHER" id="PTHR43464">
    <property type="entry name" value="METHYLTRANSFERASE"/>
    <property type="match status" value="1"/>
</dbReference>
<dbReference type="CDD" id="cd02440">
    <property type="entry name" value="AdoMet_MTases"/>
    <property type="match status" value="1"/>
</dbReference>
<evidence type="ECO:0000256" key="2">
    <source>
        <dbReference type="ARBA" id="ARBA00022679"/>
    </source>
</evidence>
<dbReference type="GO" id="GO:0008168">
    <property type="term" value="F:methyltransferase activity"/>
    <property type="evidence" value="ECO:0007669"/>
    <property type="project" value="UniProtKB-KW"/>
</dbReference>
<proteinExistence type="predicted"/>
<dbReference type="EC" id="2.1.-.-" evidence="5"/>
<dbReference type="RefSeq" id="WP_311364128.1">
    <property type="nucleotide sequence ID" value="NZ_JAVRIC010000005.1"/>
</dbReference>
<accession>A0ABU2WGR8</accession>
<dbReference type="Gene3D" id="3.40.50.150">
    <property type="entry name" value="Vaccinia Virus protein VP39"/>
    <property type="match status" value="1"/>
</dbReference>
<evidence type="ECO:0000313" key="5">
    <source>
        <dbReference type="EMBL" id="MDT0496735.1"/>
    </source>
</evidence>
<evidence type="ECO:0000259" key="4">
    <source>
        <dbReference type="Pfam" id="PF13649"/>
    </source>
</evidence>
<dbReference type="GO" id="GO:0032259">
    <property type="term" value="P:methylation"/>
    <property type="evidence" value="ECO:0007669"/>
    <property type="project" value="UniProtKB-KW"/>
</dbReference>
<evidence type="ECO:0000313" key="6">
    <source>
        <dbReference type="Proteomes" id="UP001254608"/>
    </source>
</evidence>
<gene>
    <name evidence="5" type="ORF">RM530_05080</name>
</gene>
<dbReference type="InterPro" id="IPR029063">
    <property type="entry name" value="SAM-dependent_MTases_sf"/>
</dbReference>
<protein>
    <submittedName>
        <fullName evidence="5">Class I SAM-dependent methyltransferase</fullName>
        <ecNumber evidence="5">2.1.-.-</ecNumber>
    </submittedName>
</protein>
<organism evidence="5 6">
    <name type="scientific">Banduia mediterranea</name>
    <dbReference type="NCBI Taxonomy" id="3075609"/>
    <lineage>
        <taxon>Bacteria</taxon>
        <taxon>Pseudomonadati</taxon>
        <taxon>Pseudomonadota</taxon>
        <taxon>Gammaproteobacteria</taxon>
        <taxon>Nevskiales</taxon>
        <taxon>Algiphilaceae</taxon>
        <taxon>Banduia</taxon>
    </lineage>
</organism>
<comment type="caution">
    <text evidence="5">The sequence shown here is derived from an EMBL/GenBank/DDBJ whole genome shotgun (WGS) entry which is preliminary data.</text>
</comment>
<feature type="domain" description="Methyltransferase" evidence="4">
    <location>
        <begin position="52"/>
        <end position="141"/>
    </location>
</feature>
<name>A0ABU2WGR8_9GAMM</name>